<name>A0A2I0B911_9ASPA</name>
<reference evidence="2 3" key="1">
    <citation type="journal article" date="2017" name="Nature">
        <title>The Apostasia genome and the evolution of orchids.</title>
        <authorList>
            <person name="Zhang G.Q."/>
            <person name="Liu K.W."/>
            <person name="Li Z."/>
            <person name="Lohaus R."/>
            <person name="Hsiao Y.Y."/>
            <person name="Niu S.C."/>
            <person name="Wang J.Y."/>
            <person name="Lin Y.C."/>
            <person name="Xu Q."/>
            <person name="Chen L.J."/>
            <person name="Yoshida K."/>
            <person name="Fujiwara S."/>
            <person name="Wang Z.W."/>
            <person name="Zhang Y.Q."/>
            <person name="Mitsuda N."/>
            <person name="Wang M."/>
            <person name="Liu G.H."/>
            <person name="Pecoraro L."/>
            <person name="Huang H.X."/>
            <person name="Xiao X.J."/>
            <person name="Lin M."/>
            <person name="Wu X.Y."/>
            <person name="Wu W.L."/>
            <person name="Chen Y.Y."/>
            <person name="Chang S.B."/>
            <person name="Sakamoto S."/>
            <person name="Ohme-Takagi M."/>
            <person name="Yagi M."/>
            <person name="Zeng S.J."/>
            <person name="Shen C.Y."/>
            <person name="Yeh C.M."/>
            <person name="Luo Y.B."/>
            <person name="Tsai W.C."/>
            <person name="Van de Peer Y."/>
            <person name="Liu Z.J."/>
        </authorList>
    </citation>
    <scope>NUCLEOTIDE SEQUENCE [LARGE SCALE GENOMIC DNA]</scope>
    <source>
        <strain evidence="3">cv. Shenzhen</strain>
        <tissue evidence="2">Stem</tissue>
    </source>
</reference>
<keyword evidence="3" id="KW-1185">Reference proteome</keyword>
<accession>A0A2I0B911</accession>
<protein>
    <submittedName>
        <fullName evidence="2">2-dehydro-3-deoxyphosphooctonate aldolase 1</fullName>
        <ecNumber evidence="2">2.5.1.55</ecNumber>
    </submittedName>
</protein>
<dbReference type="STRING" id="1088818.A0A2I0B911"/>
<feature type="compositionally biased region" description="Low complexity" evidence="1">
    <location>
        <begin position="88"/>
        <end position="106"/>
    </location>
</feature>
<sequence length="278" mass="29441">MGSRPAETEMGSSTSGTKDGINDRANAIIFSLTSLSSISTLTSSALSPPIFRRPELDLNGNSFAGNFPVGRPLRSFHPLPRPPVRVVPAPSAASRFSTSSTSEATALPEISREGSASEEQNASEPVVDDSSSHFGFFTKTTDGDSVASSKPYVKVSDLTKLKNYNEQLRKEEFGRVTQRTCSASRQVADVTHSLQQPAGKKLEGGGVASGGLREQIPCIARAAIAVGVDGIFMEYTVGGYTGIELQYLGFTAVGMKPFTQGQSLAHLSSLEIACTEKN</sequence>
<keyword evidence="2" id="KW-0808">Transferase</keyword>
<dbReference type="EMBL" id="KZ451905">
    <property type="protein sequence ID" value="PKA64282.1"/>
    <property type="molecule type" value="Genomic_DNA"/>
</dbReference>
<evidence type="ECO:0000313" key="3">
    <source>
        <dbReference type="Proteomes" id="UP000236161"/>
    </source>
</evidence>
<dbReference type="InterPro" id="IPR006269">
    <property type="entry name" value="KDO8P_synthase"/>
</dbReference>
<dbReference type="EC" id="2.5.1.55" evidence="2"/>
<dbReference type="SUPFAM" id="SSF51569">
    <property type="entry name" value="Aldolase"/>
    <property type="match status" value="1"/>
</dbReference>
<feature type="region of interest" description="Disordered" evidence="1">
    <location>
        <begin position="1"/>
        <end position="21"/>
    </location>
</feature>
<dbReference type="PANTHER" id="PTHR21057">
    <property type="entry name" value="PHOSPHO-2-DEHYDRO-3-DEOXYHEPTONATE ALDOLASE"/>
    <property type="match status" value="1"/>
</dbReference>
<dbReference type="Proteomes" id="UP000236161">
    <property type="component" value="Unassembled WGS sequence"/>
</dbReference>
<gene>
    <name evidence="2" type="primary">KDSA1</name>
    <name evidence="2" type="ORF">AXF42_Ash009502</name>
</gene>
<evidence type="ECO:0000256" key="1">
    <source>
        <dbReference type="SAM" id="MobiDB-lite"/>
    </source>
</evidence>
<feature type="region of interest" description="Disordered" evidence="1">
    <location>
        <begin position="88"/>
        <end position="131"/>
    </location>
</feature>
<dbReference type="GO" id="GO:0005737">
    <property type="term" value="C:cytoplasm"/>
    <property type="evidence" value="ECO:0007669"/>
    <property type="project" value="InterPro"/>
</dbReference>
<dbReference type="AlphaFoldDB" id="A0A2I0B911"/>
<evidence type="ECO:0000313" key="2">
    <source>
        <dbReference type="EMBL" id="PKA64282.1"/>
    </source>
</evidence>
<organism evidence="2 3">
    <name type="scientific">Apostasia shenzhenica</name>
    <dbReference type="NCBI Taxonomy" id="1088818"/>
    <lineage>
        <taxon>Eukaryota</taxon>
        <taxon>Viridiplantae</taxon>
        <taxon>Streptophyta</taxon>
        <taxon>Embryophyta</taxon>
        <taxon>Tracheophyta</taxon>
        <taxon>Spermatophyta</taxon>
        <taxon>Magnoliopsida</taxon>
        <taxon>Liliopsida</taxon>
        <taxon>Asparagales</taxon>
        <taxon>Orchidaceae</taxon>
        <taxon>Apostasioideae</taxon>
        <taxon>Apostasia</taxon>
    </lineage>
</organism>
<proteinExistence type="predicted"/>
<dbReference type="GO" id="GO:0008676">
    <property type="term" value="F:3-deoxy-8-phosphooctulonate synthase activity"/>
    <property type="evidence" value="ECO:0007669"/>
    <property type="project" value="UniProtKB-EC"/>
</dbReference>
<dbReference type="Gene3D" id="3.20.20.70">
    <property type="entry name" value="Aldolase class I"/>
    <property type="match status" value="1"/>
</dbReference>
<dbReference type="InterPro" id="IPR013785">
    <property type="entry name" value="Aldolase_TIM"/>
</dbReference>